<reference evidence="2 3" key="1">
    <citation type="submission" date="2014-04" db="EMBL/GenBank/DDBJ databases">
        <authorList>
            <consortium name="DOE Joint Genome Institute"/>
            <person name="Kuo A."/>
            <person name="Martino E."/>
            <person name="Perotto S."/>
            <person name="Kohler A."/>
            <person name="Nagy L.G."/>
            <person name="Floudas D."/>
            <person name="Copeland A."/>
            <person name="Barry K.W."/>
            <person name="Cichocki N."/>
            <person name="Veneault-Fourrey C."/>
            <person name="LaButti K."/>
            <person name="Lindquist E.A."/>
            <person name="Lipzen A."/>
            <person name="Lundell T."/>
            <person name="Morin E."/>
            <person name="Murat C."/>
            <person name="Sun H."/>
            <person name="Tunlid A."/>
            <person name="Henrissat B."/>
            <person name="Grigoriev I.V."/>
            <person name="Hibbett D.S."/>
            <person name="Martin F."/>
            <person name="Nordberg H.P."/>
            <person name="Cantor M.N."/>
            <person name="Hua S.X."/>
        </authorList>
    </citation>
    <scope>NUCLEOTIDE SEQUENCE [LARGE SCALE GENOMIC DNA]</scope>
    <source>
        <strain evidence="2 3">Zn</strain>
    </source>
</reference>
<evidence type="ECO:0000313" key="3">
    <source>
        <dbReference type="Proteomes" id="UP000054321"/>
    </source>
</evidence>
<protein>
    <submittedName>
        <fullName evidence="2">Uncharacterized protein</fullName>
    </submittedName>
</protein>
<dbReference type="EMBL" id="KN832878">
    <property type="protein sequence ID" value="KIM99925.1"/>
    <property type="molecule type" value="Genomic_DNA"/>
</dbReference>
<keyword evidence="3" id="KW-1185">Reference proteome</keyword>
<sequence>MIAMDVLTALLVASAVFAQPDKPRWEPIPICDDCVPRELIVAPGVGIDLTSSYGTAAVRFNNKSIVNIDQIYSNKKYNAIIKELSGPADPEKHPKYGNILDELRDIWRKNQRRLRKLRGLPATPEVGIIGDLIKQLRTATEARLGKPIASAVLATPRLPRVTDEDLDDAMAYAGLKNLKSYRTWTYVSEPQATFAGMGFGLCEKWGDIEKCEDEEATFPVAHVLSVTFTHDVLSATYITAQDARTVSFGRTTTRYDLGLGTWLQNSGSPTYWNEIREAIHRIAIISLPLIDYLLLSGEDATNEQFLETVKEALVPITLGNAPGIVRTSINPLHAGAEGAAEFAKRWQGGTWNCMEPPRCAGNWQPGDDGWRGSWSELRGEL</sequence>
<gene>
    <name evidence="2" type="ORF">OIDMADRAFT_181227</name>
</gene>
<organism evidence="2 3">
    <name type="scientific">Oidiodendron maius (strain Zn)</name>
    <dbReference type="NCBI Taxonomy" id="913774"/>
    <lineage>
        <taxon>Eukaryota</taxon>
        <taxon>Fungi</taxon>
        <taxon>Dikarya</taxon>
        <taxon>Ascomycota</taxon>
        <taxon>Pezizomycotina</taxon>
        <taxon>Leotiomycetes</taxon>
        <taxon>Leotiomycetes incertae sedis</taxon>
        <taxon>Myxotrichaceae</taxon>
        <taxon>Oidiodendron</taxon>
    </lineage>
</organism>
<dbReference type="HOGENOM" id="CLU_045009_0_0_1"/>
<reference evidence="3" key="2">
    <citation type="submission" date="2015-01" db="EMBL/GenBank/DDBJ databases">
        <title>Evolutionary Origins and Diversification of the Mycorrhizal Mutualists.</title>
        <authorList>
            <consortium name="DOE Joint Genome Institute"/>
            <consortium name="Mycorrhizal Genomics Consortium"/>
            <person name="Kohler A."/>
            <person name="Kuo A."/>
            <person name="Nagy L.G."/>
            <person name="Floudas D."/>
            <person name="Copeland A."/>
            <person name="Barry K.W."/>
            <person name="Cichocki N."/>
            <person name="Veneault-Fourrey C."/>
            <person name="LaButti K."/>
            <person name="Lindquist E.A."/>
            <person name="Lipzen A."/>
            <person name="Lundell T."/>
            <person name="Morin E."/>
            <person name="Murat C."/>
            <person name="Riley R."/>
            <person name="Ohm R."/>
            <person name="Sun H."/>
            <person name="Tunlid A."/>
            <person name="Henrissat B."/>
            <person name="Grigoriev I.V."/>
            <person name="Hibbett D.S."/>
            <person name="Martin F."/>
        </authorList>
    </citation>
    <scope>NUCLEOTIDE SEQUENCE [LARGE SCALE GENOMIC DNA]</scope>
    <source>
        <strain evidence="3">Zn</strain>
    </source>
</reference>
<proteinExistence type="predicted"/>
<dbReference type="AlphaFoldDB" id="A0A0C3GUZ0"/>
<evidence type="ECO:0000256" key="1">
    <source>
        <dbReference type="SAM" id="SignalP"/>
    </source>
</evidence>
<accession>A0A0C3GUZ0</accession>
<dbReference type="Proteomes" id="UP000054321">
    <property type="component" value="Unassembled WGS sequence"/>
</dbReference>
<dbReference type="OrthoDB" id="3643156at2759"/>
<evidence type="ECO:0000313" key="2">
    <source>
        <dbReference type="EMBL" id="KIM99925.1"/>
    </source>
</evidence>
<name>A0A0C3GUZ0_OIDMZ</name>
<dbReference type="InParanoid" id="A0A0C3GUZ0"/>
<keyword evidence="1" id="KW-0732">Signal</keyword>
<dbReference type="STRING" id="913774.A0A0C3GUZ0"/>
<feature type="chain" id="PRO_5002164946" evidence="1">
    <location>
        <begin position="19"/>
        <end position="381"/>
    </location>
</feature>
<feature type="signal peptide" evidence="1">
    <location>
        <begin position="1"/>
        <end position="18"/>
    </location>
</feature>